<dbReference type="EMBL" id="CZCU02000106">
    <property type="protein sequence ID" value="VXD14938.1"/>
    <property type="molecule type" value="Genomic_DNA"/>
</dbReference>
<name>A0A7Z9DW82_9CYAN</name>
<dbReference type="SUPFAM" id="SSF53955">
    <property type="entry name" value="Lysozyme-like"/>
    <property type="match status" value="1"/>
</dbReference>
<dbReference type="Proteomes" id="UP000184550">
    <property type="component" value="Unassembled WGS sequence"/>
</dbReference>
<dbReference type="RefSeq" id="WP_231505945.1">
    <property type="nucleotide sequence ID" value="NZ_LR734850.1"/>
</dbReference>
<keyword evidence="3" id="KW-1185">Reference proteome</keyword>
<sequence>MKQITAKVNTKLKKLPVESSQLKPEQIVIVPAGKTYGFEAIEPADNGHIKVFLAANSGTFYAFTQHWEGIQLNESQELFLPDQGIQLFINQEEAERIFDNPITKDELNDLNCCLNHYEINTPPRLCHFLSQIAHESGGLKWLKELDEGDYLEGRSELGNTCSGDGSKYKGAGVLQLTGRNNYQAFCQAIGDANIMQGCDYVAETYPFTSAGFWWYNNSMNEVCDRGATVEEITLRVNGGYNGLEDRQQYYKKACEVINSREKSQTPTQSKPALTLKFVHTTTLRLIIEDVTELSIEQQVDITEGNIFEVASYAYQTGDYLKVAFLAQSFKGRNTWFVHTQDVEICNPQLQIKPKKILLPVPWFPQTDNYRDPERTCNSSSCAMCLEYFRPGTLPGKDGDDIYLEMVFEYGDTTDHEVQTQALSHFGLNSAWHTDLDFEDVYRELEANRPVVIGILHRGTTEHPSGGHMIVVRGRTEEGDFIVNDPYGSLNDRYTGAVENGKGAIYSQYEMTYRWTAEGPGTGWGRLFQP</sequence>
<protein>
    <recommendedName>
        <fullName evidence="1">Peptidase C39-like domain-containing protein</fullName>
    </recommendedName>
</protein>
<proteinExistence type="predicted"/>
<feature type="domain" description="Peptidase C39-like" evidence="1">
    <location>
        <begin position="358"/>
        <end position="486"/>
    </location>
</feature>
<dbReference type="PANTHER" id="PTHR34408">
    <property type="entry name" value="FAMILY PROTEIN, PUTATIVE-RELATED"/>
    <property type="match status" value="1"/>
</dbReference>
<accession>A0A7Z9DW82</accession>
<gene>
    <name evidence="2" type="ORF">PL8927_330064</name>
</gene>
<dbReference type="InterPro" id="IPR039564">
    <property type="entry name" value="Peptidase_C39-like"/>
</dbReference>
<dbReference type="Pfam" id="PF13529">
    <property type="entry name" value="Peptidase_C39_2"/>
    <property type="match status" value="1"/>
</dbReference>
<reference evidence="2" key="1">
    <citation type="submission" date="2019-10" db="EMBL/GenBank/DDBJ databases">
        <authorList>
            <consortium name="Genoscope - CEA"/>
            <person name="William W."/>
        </authorList>
    </citation>
    <scope>NUCLEOTIDE SEQUENCE [LARGE SCALE GENOMIC DNA]</scope>
    <source>
        <strain evidence="2">BBR_PRJEB10992</strain>
    </source>
</reference>
<evidence type="ECO:0000313" key="3">
    <source>
        <dbReference type="Proteomes" id="UP000184550"/>
    </source>
</evidence>
<comment type="caution">
    <text evidence="2">The sequence shown here is derived from an EMBL/GenBank/DDBJ whole genome shotgun (WGS) entry which is preliminary data.</text>
</comment>
<dbReference type="AlphaFoldDB" id="A0A7Z9DW82"/>
<organism evidence="2 3">
    <name type="scientific">Planktothrix serta PCC 8927</name>
    <dbReference type="NCBI Taxonomy" id="671068"/>
    <lineage>
        <taxon>Bacteria</taxon>
        <taxon>Bacillati</taxon>
        <taxon>Cyanobacteriota</taxon>
        <taxon>Cyanophyceae</taxon>
        <taxon>Oscillatoriophycideae</taxon>
        <taxon>Oscillatoriales</taxon>
        <taxon>Microcoleaceae</taxon>
        <taxon>Planktothrix</taxon>
    </lineage>
</organism>
<dbReference type="Gene3D" id="1.10.530.10">
    <property type="match status" value="1"/>
</dbReference>
<dbReference type="InterPro" id="IPR023346">
    <property type="entry name" value="Lysozyme-like_dom_sf"/>
</dbReference>
<dbReference type="InterPro" id="IPR052354">
    <property type="entry name" value="Cell_Wall_Dynamics_Protein"/>
</dbReference>
<dbReference type="Gene3D" id="3.90.70.10">
    <property type="entry name" value="Cysteine proteinases"/>
    <property type="match status" value="1"/>
</dbReference>
<evidence type="ECO:0000313" key="2">
    <source>
        <dbReference type="EMBL" id="VXD14938.1"/>
    </source>
</evidence>
<evidence type="ECO:0000259" key="1">
    <source>
        <dbReference type="Pfam" id="PF13529"/>
    </source>
</evidence>